<dbReference type="PANTHER" id="PTHR12526:SF510">
    <property type="entry name" value="D-INOSITOL 3-PHOSPHATE GLYCOSYLTRANSFERASE"/>
    <property type="match status" value="1"/>
</dbReference>
<feature type="compositionally biased region" description="Low complexity" evidence="3">
    <location>
        <begin position="210"/>
        <end position="224"/>
    </location>
</feature>
<gene>
    <name evidence="5" type="ORF">I7412_25685</name>
</gene>
<reference evidence="5" key="1">
    <citation type="submission" date="2020-12" db="EMBL/GenBank/DDBJ databases">
        <title>Genomic characterization of non-nitrogen-fixing Frankia strains.</title>
        <authorList>
            <person name="Carlos-Shanley C."/>
            <person name="Guerra T."/>
            <person name="Hahn D."/>
        </authorList>
    </citation>
    <scope>NUCLEOTIDE SEQUENCE</scope>
    <source>
        <strain evidence="5">CN6</strain>
    </source>
</reference>
<accession>A0A937RR87</accession>
<keyword evidence="1" id="KW-0328">Glycosyltransferase</keyword>
<dbReference type="Pfam" id="PF13439">
    <property type="entry name" value="Glyco_transf_4"/>
    <property type="match status" value="1"/>
</dbReference>
<feature type="region of interest" description="Disordered" evidence="3">
    <location>
        <begin position="206"/>
        <end position="232"/>
    </location>
</feature>
<dbReference type="AlphaFoldDB" id="A0A937RR87"/>
<evidence type="ECO:0000313" key="6">
    <source>
        <dbReference type="Proteomes" id="UP000604475"/>
    </source>
</evidence>
<dbReference type="PANTHER" id="PTHR12526">
    <property type="entry name" value="GLYCOSYLTRANSFERASE"/>
    <property type="match status" value="1"/>
</dbReference>
<dbReference type="EMBL" id="JAEACQ010000250">
    <property type="protein sequence ID" value="MBL7630491.1"/>
    <property type="molecule type" value="Genomic_DNA"/>
</dbReference>
<evidence type="ECO:0000313" key="5">
    <source>
        <dbReference type="EMBL" id="MBL7630491.1"/>
    </source>
</evidence>
<keyword evidence="2" id="KW-0808">Transferase</keyword>
<dbReference type="Proteomes" id="UP000604475">
    <property type="component" value="Unassembled WGS sequence"/>
</dbReference>
<keyword evidence="6" id="KW-1185">Reference proteome</keyword>
<dbReference type="SUPFAM" id="SSF53756">
    <property type="entry name" value="UDP-Glycosyltransferase/glycogen phosphorylase"/>
    <property type="match status" value="1"/>
</dbReference>
<dbReference type="GO" id="GO:0016757">
    <property type="term" value="F:glycosyltransferase activity"/>
    <property type="evidence" value="ECO:0007669"/>
    <property type="project" value="UniProtKB-KW"/>
</dbReference>
<proteinExistence type="predicted"/>
<feature type="domain" description="Glycosyltransferase subfamily 4-like N-terminal" evidence="4">
    <location>
        <begin position="32"/>
        <end position="191"/>
    </location>
</feature>
<evidence type="ECO:0000256" key="3">
    <source>
        <dbReference type="SAM" id="MobiDB-lite"/>
    </source>
</evidence>
<dbReference type="RefSeq" id="WP_203006340.1">
    <property type="nucleotide sequence ID" value="NZ_JADWYU010000101.1"/>
</dbReference>
<dbReference type="Pfam" id="PF13692">
    <property type="entry name" value="Glyco_trans_1_4"/>
    <property type="match status" value="1"/>
</dbReference>
<protein>
    <submittedName>
        <fullName evidence="5">Glycosyltransferase</fullName>
    </submittedName>
</protein>
<organism evidence="5 6">
    <name type="scientific">Frankia nepalensis</name>
    <dbReference type="NCBI Taxonomy" id="1836974"/>
    <lineage>
        <taxon>Bacteria</taxon>
        <taxon>Bacillati</taxon>
        <taxon>Actinomycetota</taxon>
        <taxon>Actinomycetes</taxon>
        <taxon>Frankiales</taxon>
        <taxon>Frankiaceae</taxon>
        <taxon>Frankia</taxon>
    </lineage>
</organism>
<comment type="caution">
    <text evidence="5">The sequence shown here is derived from an EMBL/GenBank/DDBJ whole genome shotgun (WGS) entry which is preliminary data.</text>
</comment>
<evidence type="ECO:0000256" key="1">
    <source>
        <dbReference type="ARBA" id="ARBA00022676"/>
    </source>
</evidence>
<evidence type="ECO:0000256" key="2">
    <source>
        <dbReference type="ARBA" id="ARBA00022679"/>
    </source>
</evidence>
<evidence type="ECO:0000259" key="4">
    <source>
        <dbReference type="Pfam" id="PF13439"/>
    </source>
</evidence>
<dbReference type="InterPro" id="IPR028098">
    <property type="entry name" value="Glyco_trans_4-like_N"/>
</dbReference>
<dbReference type="Gene3D" id="3.40.50.2000">
    <property type="entry name" value="Glycogen Phosphorylase B"/>
    <property type="match status" value="2"/>
</dbReference>
<sequence>MAVPDPRGGPAPAARAGRPRIAIVGPTHPYKGGIAQHTTELAHRLARRGHDVWIESWSAQYPARLYPGQQRVDAPEMEPFPATGYPLSWWRPDGWVRLGRRLRRRADAVVVVVVTPIQAPAYLGILAGLGRAGRRAAGPAVLALCHNVLPHERRRLDEPLIRAVLRRAGAVLVHTDAEATRAAALTAAPVRVAAMAPHLWTAPSRRVHAADAPAAPDRAGEPAGQATGEATSALGGPRRRLLFFGLVRPYKGLDVLLRALAAGPPDVALTVAGEFWGGQEATQALVAELGLADRVELRPGYVDAADVPALFAAADALVLPYRAGTASQNVDLAHLHGLPVVATSVGTLPAAVSDGVDGLLVPPGDPAALAAALRRLYEPGVLTALAAKVRPPDTAGGWERYLDTLLEAIEGQRRVDHR</sequence>
<name>A0A937RR87_9ACTN</name>